<dbReference type="Gene3D" id="3.60.40.10">
    <property type="entry name" value="PPM-type phosphatase domain"/>
    <property type="match status" value="1"/>
</dbReference>
<dbReference type="InterPro" id="IPR015655">
    <property type="entry name" value="PP2C"/>
</dbReference>
<evidence type="ECO:0000256" key="2">
    <source>
        <dbReference type="ARBA" id="ARBA00022801"/>
    </source>
</evidence>
<dbReference type="PROSITE" id="PS51746">
    <property type="entry name" value="PPM_2"/>
    <property type="match status" value="1"/>
</dbReference>
<feature type="region of interest" description="Disordered" evidence="5">
    <location>
        <begin position="53"/>
        <end position="85"/>
    </location>
</feature>
<keyword evidence="2 4" id="KW-0378">Hydrolase</keyword>
<proteinExistence type="inferred from homology"/>
<dbReference type="Pfam" id="PF00481">
    <property type="entry name" value="PP2C"/>
    <property type="match status" value="1"/>
</dbReference>
<dbReference type="SUPFAM" id="SSF81606">
    <property type="entry name" value="PP2C-like"/>
    <property type="match status" value="1"/>
</dbReference>
<evidence type="ECO:0000256" key="1">
    <source>
        <dbReference type="ARBA" id="ARBA00022723"/>
    </source>
</evidence>
<sequence>MHCRFKHKGFSRLFQPSAALCRRVYDKQLHNVLSPSWISCKHHVPLPLRSFAQSSHSEPKTRDGNALLPASGNDQRSGRPWRHAPGCARPWEISRRAMLFLKGASAATFASTAVAAACSWQEKSTSQDNDAIIVTIPRISGEPRSIMAPHSTMCAVSSNAKCEDRSIVHIAGKGENSESYFAVYDGHGGWECAEFAYTMLPVSISSFLPKGEGCKNDDEVESAISKGFSQVEERWTEKLKVEWLRNPNYVTYGPPGSERLSSVGTCVLLAVVHKGVLYIANAGDSRAVLAQKGFGGGYRAQRVTTDLNAMNPAEQDRLRRNHPGEVDIVRCRGLYSCYVKGCLQPTYSLGDAYLKYPHFNNFPGRVIPEPYKPPYIETIPEITARPINNCSPGDFLILATDGVWDYLSDQNAVDLAQRAMTRGENAAAAIVEATLSMAASRFGINREQLSELPMGRQRRLIHDDATVIVVDLWSVSQTQEVPSSSEPSQEPARSKL</sequence>
<dbReference type="PANTHER" id="PTHR47992">
    <property type="entry name" value="PROTEIN PHOSPHATASE"/>
    <property type="match status" value="1"/>
</dbReference>
<dbReference type="GO" id="GO:0004722">
    <property type="term" value="F:protein serine/threonine phosphatase activity"/>
    <property type="evidence" value="ECO:0007669"/>
    <property type="project" value="InterPro"/>
</dbReference>
<gene>
    <name evidence="7" type="ORF">HPHI1048_LOCUS18305</name>
</gene>
<evidence type="ECO:0000256" key="5">
    <source>
        <dbReference type="SAM" id="MobiDB-lite"/>
    </source>
</evidence>
<evidence type="ECO:0000256" key="4">
    <source>
        <dbReference type="RuleBase" id="RU003465"/>
    </source>
</evidence>
<name>A0A7S0F2K0_9CRYP</name>
<dbReference type="EMBL" id="HBEO01027133">
    <property type="protein sequence ID" value="CAD8498551.1"/>
    <property type="molecule type" value="Transcribed_RNA"/>
</dbReference>
<organism evidence="7">
    <name type="scientific">Hanusia phi</name>
    <dbReference type="NCBI Taxonomy" id="3032"/>
    <lineage>
        <taxon>Eukaryota</taxon>
        <taxon>Cryptophyceae</taxon>
        <taxon>Pyrenomonadales</taxon>
        <taxon>Geminigeraceae</taxon>
        <taxon>Hanusia</taxon>
    </lineage>
</organism>
<accession>A0A7S0F2K0</accession>
<feature type="domain" description="PPM-type phosphatase" evidence="6">
    <location>
        <begin position="146"/>
        <end position="472"/>
    </location>
</feature>
<dbReference type="InterPro" id="IPR001932">
    <property type="entry name" value="PPM-type_phosphatase-like_dom"/>
</dbReference>
<reference evidence="7" key="1">
    <citation type="submission" date="2021-01" db="EMBL/GenBank/DDBJ databases">
        <authorList>
            <person name="Corre E."/>
            <person name="Pelletier E."/>
            <person name="Niang G."/>
            <person name="Scheremetjew M."/>
            <person name="Finn R."/>
            <person name="Kale V."/>
            <person name="Holt S."/>
            <person name="Cochrane G."/>
            <person name="Meng A."/>
            <person name="Brown T."/>
            <person name="Cohen L."/>
        </authorList>
    </citation>
    <scope>NUCLEOTIDE SEQUENCE</scope>
    <source>
        <strain evidence="7">CCMP325</strain>
    </source>
</reference>
<comment type="similarity">
    <text evidence="4">Belongs to the PP2C family.</text>
</comment>
<keyword evidence="3 4" id="KW-0904">Protein phosphatase</keyword>
<evidence type="ECO:0000313" key="7">
    <source>
        <dbReference type="EMBL" id="CAD8498551.1"/>
    </source>
</evidence>
<keyword evidence="1" id="KW-0479">Metal-binding</keyword>
<dbReference type="CDD" id="cd00143">
    <property type="entry name" value="PP2Cc"/>
    <property type="match status" value="1"/>
</dbReference>
<dbReference type="GO" id="GO:0046872">
    <property type="term" value="F:metal ion binding"/>
    <property type="evidence" value="ECO:0007669"/>
    <property type="project" value="UniProtKB-KW"/>
</dbReference>
<dbReference type="AlphaFoldDB" id="A0A7S0F2K0"/>
<protein>
    <recommendedName>
        <fullName evidence="6">PPM-type phosphatase domain-containing protein</fullName>
    </recommendedName>
</protein>
<dbReference type="PROSITE" id="PS01032">
    <property type="entry name" value="PPM_1"/>
    <property type="match status" value="1"/>
</dbReference>
<dbReference type="InterPro" id="IPR000222">
    <property type="entry name" value="PP2C_BS"/>
</dbReference>
<evidence type="ECO:0000256" key="3">
    <source>
        <dbReference type="ARBA" id="ARBA00022912"/>
    </source>
</evidence>
<dbReference type="SMART" id="SM00332">
    <property type="entry name" value="PP2Cc"/>
    <property type="match status" value="1"/>
</dbReference>
<evidence type="ECO:0000259" key="6">
    <source>
        <dbReference type="PROSITE" id="PS51746"/>
    </source>
</evidence>
<dbReference type="InterPro" id="IPR036457">
    <property type="entry name" value="PPM-type-like_dom_sf"/>
</dbReference>